<keyword evidence="7 13" id="KW-0418">Kinase</keyword>
<evidence type="ECO:0000313" key="13">
    <source>
        <dbReference type="EMBL" id="OQQ82020.1"/>
    </source>
</evidence>
<evidence type="ECO:0000256" key="7">
    <source>
        <dbReference type="ARBA" id="ARBA00022777"/>
    </source>
</evidence>
<evidence type="ECO:0000256" key="1">
    <source>
        <dbReference type="ARBA" id="ARBA00000085"/>
    </source>
</evidence>
<evidence type="ECO:0000256" key="6">
    <source>
        <dbReference type="ARBA" id="ARBA00022692"/>
    </source>
</evidence>
<dbReference type="PANTHER" id="PTHR45453:SF2">
    <property type="entry name" value="HISTIDINE KINASE"/>
    <property type="match status" value="1"/>
</dbReference>
<evidence type="ECO:0000256" key="8">
    <source>
        <dbReference type="ARBA" id="ARBA00022989"/>
    </source>
</evidence>
<dbReference type="CDD" id="cd00082">
    <property type="entry name" value="HisKA"/>
    <property type="match status" value="1"/>
</dbReference>
<sequence>MKNKIHSMKWRIWKTAFEIFIETFLGLGLLLAITFILQKAGYILNPNKVYLVLDSDKTTLTDIRQTMKKYPYDFIVFDRRTGKIVTSRYQKNDKDNYYLAKVKNKSYINGTTSYTISSNKLYSLVIRQNSVPEFTNPVLRKFSYNQISYIFLIIYESLIIIIAIYKLIHEISKNFTAIQKIALNMGNKVTKDYPKSKIKEFDTVLKQLYQKSNELSTLIETERIEKEDLSFQVAALSHDIKTPLTVLKGNIELLELTNPDKRQLEFMESMKNSIQTLENYFNTMINYTKLLNLNSISEEIDLNEFIKELFLELTDIAIVNKTNNRLKVKTNLKKFHANVPALKRALINIFLNACQYADKSNPQVSVTVTEDLKFLWFEIWNNGAPFSEEAQVNAQKLFFTEDKGRSGKHYGIGLSFAQAVAVRHGGTMIITNLVNDGVSVKLGIQEF</sequence>
<gene>
    <name evidence="13" type="ORF">B6U60_09395</name>
</gene>
<dbReference type="Gene3D" id="1.10.287.130">
    <property type="match status" value="1"/>
</dbReference>
<evidence type="ECO:0000313" key="14">
    <source>
        <dbReference type="Proteomes" id="UP000192638"/>
    </source>
</evidence>
<dbReference type="SUPFAM" id="SSF55874">
    <property type="entry name" value="ATPase domain of HSP90 chaperone/DNA topoisomerase II/histidine kinase"/>
    <property type="match status" value="1"/>
</dbReference>
<keyword evidence="4" id="KW-1003">Cell membrane</keyword>
<feature type="transmembrane region" description="Helical" evidence="11">
    <location>
        <begin position="12"/>
        <end position="37"/>
    </location>
</feature>
<keyword evidence="9" id="KW-0902">Two-component regulatory system</keyword>
<feature type="transmembrane region" description="Helical" evidence="11">
    <location>
        <begin position="147"/>
        <end position="168"/>
    </location>
</feature>
<evidence type="ECO:0000256" key="2">
    <source>
        <dbReference type="ARBA" id="ARBA00004651"/>
    </source>
</evidence>
<evidence type="ECO:0000256" key="5">
    <source>
        <dbReference type="ARBA" id="ARBA00022679"/>
    </source>
</evidence>
<dbReference type="InterPro" id="IPR003594">
    <property type="entry name" value="HATPase_dom"/>
</dbReference>
<evidence type="ECO:0000256" key="9">
    <source>
        <dbReference type="ARBA" id="ARBA00023012"/>
    </source>
</evidence>
<evidence type="ECO:0000259" key="12">
    <source>
        <dbReference type="PROSITE" id="PS50109"/>
    </source>
</evidence>
<dbReference type="GO" id="GO:0004721">
    <property type="term" value="F:phosphoprotein phosphatase activity"/>
    <property type="evidence" value="ECO:0007669"/>
    <property type="project" value="TreeGrafter"/>
</dbReference>
<dbReference type="Pfam" id="PF02518">
    <property type="entry name" value="HATPase_c"/>
    <property type="match status" value="1"/>
</dbReference>
<organism evidence="13 14">
    <name type="scientific">Ligilactobacillus salivarius</name>
    <dbReference type="NCBI Taxonomy" id="1624"/>
    <lineage>
        <taxon>Bacteria</taxon>
        <taxon>Bacillati</taxon>
        <taxon>Bacillota</taxon>
        <taxon>Bacilli</taxon>
        <taxon>Lactobacillales</taxon>
        <taxon>Lactobacillaceae</taxon>
        <taxon>Ligilactobacillus</taxon>
    </lineage>
</organism>
<protein>
    <recommendedName>
        <fullName evidence="3">histidine kinase</fullName>
        <ecNumber evidence="3">2.7.13.3</ecNumber>
    </recommendedName>
</protein>
<keyword evidence="5" id="KW-0808">Transferase</keyword>
<dbReference type="PANTHER" id="PTHR45453">
    <property type="entry name" value="PHOSPHATE REGULON SENSOR PROTEIN PHOR"/>
    <property type="match status" value="1"/>
</dbReference>
<dbReference type="EMBL" id="NBEB01000099">
    <property type="protein sequence ID" value="OQQ82020.1"/>
    <property type="molecule type" value="Genomic_DNA"/>
</dbReference>
<dbReference type="Gene3D" id="3.30.565.10">
    <property type="entry name" value="Histidine kinase-like ATPase, C-terminal domain"/>
    <property type="match status" value="1"/>
</dbReference>
<feature type="domain" description="Histidine kinase" evidence="12">
    <location>
        <begin position="235"/>
        <end position="447"/>
    </location>
</feature>
<reference evidence="13 14" key="1">
    <citation type="submission" date="2017-03" db="EMBL/GenBank/DDBJ databases">
        <title>Phylogenomics and comparative genomics of Lactobacillus salivarius, a mammalian gut commensal.</title>
        <authorList>
            <person name="Harris H.M."/>
        </authorList>
    </citation>
    <scope>NUCLEOTIDE SEQUENCE [LARGE SCALE GENOMIC DNA]</scope>
    <source>
        <strain evidence="13 14">LMG 14477</strain>
    </source>
</reference>
<dbReference type="GO" id="GO:0016036">
    <property type="term" value="P:cellular response to phosphate starvation"/>
    <property type="evidence" value="ECO:0007669"/>
    <property type="project" value="TreeGrafter"/>
</dbReference>
<dbReference type="InterPro" id="IPR003661">
    <property type="entry name" value="HisK_dim/P_dom"/>
</dbReference>
<evidence type="ECO:0000256" key="3">
    <source>
        <dbReference type="ARBA" id="ARBA00012438"/>
    </source>
</evidence>
<keyword evidence="10 11" id="KW-0472">Membrane</keyword>
<dbReference type="AlphaFoldDB" id="A0A1V9QSX1"/>
<evidence type="ECO:0000256" key="4">
    <source>
        <dbReference type="ARBA" id="ARBA00022475"/>
    </source>
</evidence>
<keyword evidence="6 11" id="KW-0812">Transmembrane</keyword>
<name>A0A1V9QSX1_9LACO</name>
<dbReference type="PROSITE" id="PS50109">
    <property type="entry name" value="HIS_KIN"/>
    <property type="match status" value="1"/>
</dbReference>
<keyword evidence="8 11" id="KW-1133">Transmembrane helix</keyword>
<dbReference type="InterPro" id="IPR008358">
    <property type="entry name" value="Sig_transdc_His_kin/Pase_MprB"/>
</dbReference>
<dbReference type="Proteomes" id="UP000192638">
    <property type="component" value="Unassembled WGS sequence"/>
</dbReference>
<dbReference type="SMART" id="SM00387">
    <property type="entry name" value="HATPase_c"/>
    <property type="match status" value="1"/>
</dbReference>
<dbReference type="InterPro" id="IPR036097">
    <property type="entry name" value="HisK_dim/P_sf"/>
</dbReference>
<dbReference type="InterPro" id="IPR036890">
    <property type="entry name" value="HATPase_C_sf"/>
</dbReference>
<comment type="catalytic activity">
    <reaction evidence="1">
        <text>ATP + protein L-histidine = ADP + protein N-phospho-L-histidine.</text>
        <dbReference type="EC" id="2.7.13.3"/>
    </reaction>
</comment>
<proteinExistence type="predicted"/>
<comment type="subcellular location">
    <subcellularLocation>
        <location evidence="2">Cell membrane</location>
        <topology evidence="2">Multi-pass membrane protein</topology>
    </subcellularLocation>
</comment>
<evidence type="ECO:0000256" key="10">
    <source>
        <dbReference type="ARBA" id="ARBA00023136"/>
    </source>
</evidence>
<dbReference type="InterPro" id="IPR050351">
    <property type="entry name" value="BphY/WalK/GraS-like"/>
</dbReference>
<dbReference type="Pfam" id="PF00512">
    <property type="entry name" value="HisKA"/>
    <property type="match status" value="1"/>
</dbReference>
<dbReference type="EC" id="2.7.13.3" evidence="3"/>
<dbReference type="GO" id="GO:0000155">
    <property type="term" value="F:phosphorelay sensor kinase activity"/>
    <property type="evidence" value="ECO:0007669"/>
    <property type="project" value="InterPro"/>
</dbReference>
<dbReference type="SMART" id="SM00388">
    <property type="entry name" value="HisKA"/>
    <property type="match status" value="1"/>
</dbReference>
<dbReference type="PRINTS" id="PR01780">
    <property type="entry name" value="LANTIREGPROT"/>
</dbReference>
<evidence type="ECO:0000256" key="11">
    <source>
        <dbReference type="SAM" id="Phobius"/>
    </source>
</evidence>
<dbReference type="GO" id="GO:0005886">
    <property type="term" value="C:plasma membrane"/>
    <property type="evidence" value="ECO:0007669"/>
    <property type="project" value="UniProtKB-SubCell"/>
</dbReference>
<dbReference type="InterPro" id="IPR005467">
    <property type="entry name" value="His_kinase_dom"/>
</dbReference>
<accession>A0A1V9QSX1</accession>
<dbReference type="SUPFAM" id="SSF47384">
    <property type="entry name" value="Homodimeric domain of signal transducing histidine kinase"/>
    <property type="match status" value="1"/>
</dbReference>
<comment type="caution">
    <text evidence="13">The sequence shown here is derived from an EMBL/GenBank/DDBJ whole genome shotgun (WGS) entry which is preliminary data.</text>
</comment>